<comment type="caution">
    <text evidence="1">The sequence shown here is derived from an EMBL/GenBank/DDBJ whole genome shotgun (WGS) entry which is preliminary data.</text>
</comment>
<dbReference type="Proteomes" id="UP000406735">
    <property type="component" value="Unassembled WGS sequence"/>
</dbReference>
<evidence type="ECO:0008006" key="3">
    <source>
        <dbReference type="Google" id="ProtNLM"/>
    </source>
</evidence>
<dbReference type="RefSeq" id="WP_153080426.1">
    <property type="nucleotide sequence ID" value="NZ_VZAU01000087.1"/>
</dbReference>
<dbReference type="EMBL" id="VZCY01000087">
    <property type="protein sequence ID" value="MQN10269.1"/>
    <property type="molecule type" value="Genomic_DNA"/>
</dbReference>
<sequence length="197" mass="22616">MKKVAFVLTSAFVGVLSFYGCGTGSNTSQKDSSLYLNDSIQIGDTAINLVGKGWLVPDPEYKDMYNLTDKKLGDVSFEKARAIVKDGLVNSFSYISKSYESKSEFQAFESKLFVSLSREYGKPTKDSSYVEKEEGARHFMRDYVWENKYRTVLVTINRSQWFMFGGDNEYSILAYVDIQDSIIKKKHLEHLFYKKIE</sequence>
<name>A0A6A7VVC5_9BACT</name>
<protein>
    <recommendedName>
        <fullName evidence="3">Lipoprotein</fullName>
    </recommendedName>
</protein>
<accession>A0A6A7VVC5</accession>
<evidence type="ECO:0000313" key="2">
    <source>
        <dbReference type="Proteomes" id="UP000406735"/>
    </source>
</evidence>
<evidence type="ECO:0000313" key="1">
    <source>
        <dbReference type="EMBL" id="MQN10269.1"/>
    </source>
</evidence>
<proteinExistence type="predicted"/>
<reference evidence="1 2" key="1">
    <citation type="submission" date="2019-09" db="EMBL/GenBank/DDBJ databases">
        <title>Distinct polysaccharide growth profiles of human intestinal Prevotella copri isolates.</title>
        <authorList>
            <person name="Fehlner-Peach H."/>
            <person name="Magnabosco C."/>
            <person name="Raghavan V."/>
            <person name="Scher J.U."/>
            <person name="Tett A."/>
            <person name="Cox L.M."/>
            <person name="Gottsegen C."/>
            <person name="Watters A."/>
            <person name="Wiltshire- Gordon J.D."/>
            <person name="Segata N."/>
            <person name="Bonneau R."/>
            <person name="Littman D.R."/>
        </authorList>
    </citation>
    <scope>NUCLEOTIDE SEQUENCE [LARGE SCALE GENOMIC DNA]</scope>
    <source>
        <strain evidence="2">iK21513</strain>
    </source>
</reference>
<organism evidence="1 2">
    <name type="scientific">Segatella copri</name>
    <dbReference type="NCBI Taxonomy" id="165179"/>
    <lineage>
        <taxon>Bacteria</taxon>
        <taxon>Pseudomonadati</taxon>
        <taxon>Bacteroidota</taxon>
        <taxon>Bacteroidia</taxon>
        <taxon>Bacteroidales</taxon>
        <taxon>Prevotellaceae</taxon>
        <taxon>Segatella</taxon>
    </lineage>
</organism>
<gene>
    <name evidence="1" type="ORF">F7D97_10140</name>
</gene>
<dbReference type="PROSITE" id="PS51257">
    <property type="entry name" value="PROKAR_LIPOPROTEIN"/>
    <property type="match status" value="1"/>
</dbReference>
<dbReference type="AlphaFoldDB" id="A0A6A7VVC5"/>